<feature type="non-terminal residue" evidence="5">
    <location>
        <position position="1"/>
    </location>
</feature>
<dbReference type="InterPro" id="IPR050750">
    <property type="entry name" value="C5-MTase"/>
</dbReference>
<evidence type="ECO:0000256" key="3">
    <source>
        <dbReference type="ARBA" id="ARBA00022691"/>
    </source>
</evidence>
<evidence type="ECO:0000256" key="2">
    <source>
        <dbReference type="ARBA" id="ARBA00022679"/>
    </source>
</evidence>
<dbReference type="PROSITE" id="PS51679">
    <property type="entry name" value="SAM_MT_C5"/>
    <property type="match status" value="1"/>
</dbReference>
<evidence type="ECO:0000256" key="1">
    <source>
        <dbReference type="ARBA" id="ARBA00022603"/>
    </source>
</evidence>
<keyword evidence="2 4" id="KW-0808">Transferase</keyword>
<dbReference type="RefSeq" id="XP_001742234.1">
    <property type="nucleotide sequence ID" value="XM_001742182.1"/>
</dbReference>
<feature type="non-terminal residue" evidence="5">
    <location>
        <position position="356"/>
    </location>
</feature>
<dbReference type="Gene3D" id="3.40.50.150">
    <property type="entry name" value="Vaccinia Virus protein VP39"/>
    <property type="match status" value="1"/>
</dbReference>
<dbReference type="STRING" id="81824.A9UPS1"/>
<dbReference type="eggNOG" id="KOG0919">
    <property type="taxonomic scope" value="Eukaryota"/>
</dbReference>
<dbReference type="EMBL" id="CH991543">
    <property type="protein sequence ID" value="EDQ92472.1"/>
    <property type="molecule type" value="Genomic_DNA"/>
</dbReference>
<dbReference type="KEGG" id="mbr:MONBRDRAFT_1464"/>
<accession>A9UPS1</accession>
<protein>
    <recommendedName>
        <fullName evidence="7">S-adenosyl-L-methionine-dependent methyltransferase</fullName>
    </recommendedName>
</protein>
<feature type="active site" evidence="4">
    <location>
        <position position="38"/>
    </location>
</feature>
<gene>
    <name evidence="5" type="ORF">MONBRDRAFT_1464</name>
</gene>
<keyword evidence="6" id="KW-1185">Reference proteome</keyword>
<dbReference type="AlphaFoldDB" id="A9UPS1"/>
<evidence type="ECO:0000256" key="4">
    <source>
        <dbReference type="PROSITE-ProRule" id="PRU01016"/>
    </source>
</evidence>
<name>A9UPS1_MONBE</name>
<dbReference type="OMA" id="HYAFKYA"/>
<sequence>VYQANHPDTLIKNRNIQAVPIRQLEKLAADLWLMSPPCQPYSRQGHQRGLEDARSDSFRYLLDALTQMKNPPSVILVENVVGFESSQGREELVATLNTLQYRFQEFWLSPDQFGVPNSRLRYFLLAIRGDRFRAEPSATAADAAFGNSSTLMYHLPGALQFEPGLPTSEFGTFDDAYRVAVEQSQVSDYSYPQQVCIAEACAIGSKKKKNNAGCLTSHPPRMGILSSTHLARHLPGSGRLLLRWGRLLDIVRPEERRSLCFTKGYSHKVEGTGSVFQVCICVAIPMAFEQLDVPSPGAGWPAVEALELRYFTPQEMLRLHGFPTDFVIPSSVTDRQARKAIGNSLCVTIVAHLLDL</sequence>
<dbReference type="InterPro" id="IPR001525">
    <property type="entry name" value="C5_MeTfrase"/>
</dbReference>
<dbReference type="Proteomes" id="UP000001357">
    <property type="component" value="Unassembled WGS sequence"/>
</dbReference>
<dbReference type="InterPro" id="IPR029063">
    <property type="entry name" value="SAM-dependent_MTases_sf"/>
</dbReference>
<dbReference type="GO" id="GO:0032259">
    <property type="term" value="P:methylation"/>
    <property type="evidence" value="ECO:0007669"/>
    <property type="project" value="UniProtKB-KW"/>
</dbReference>
<dbReference type="PANTHER" id="PTHR46098">
    <property type="entry name" value="TRNA (CYTOSINE(38)-C(5))-METHYLTRANSFERASE"/>
    <property type="match status" value="1"/>
</dbReference>
<comment type="similarity">
    <text evidence="4">Belongs to the class I-like SAM-binding methyltransferase superfamily. C5-methyltransferase family.</text>
</comment>
<reference evidence="5 6" key="1">
    <citation type="journal article" date="2008" name="Nature">
        <title>The genome of the choanoflagellate Monosiga brevicollis and the origin of metazoans.</title>
        <authorList>
            <consortium name="JGI Sequencing"/>
            <person name="King N."/>
            <person name="Westbrook M.J."/>
            <person name="Young S.L."/>
            <person name="Kuo A."/>
            <person name="Abedin M."/>
            <person name="Chapman J."/>
            <person name="Fairclough S."/>
            <person name="Hellsten U."/>
            <person name="Isogai Y."/>
            <person name="Letunic I."/>
            <person name="Marr M."/>
            <person name="Pincus D."/>
            <person name="Putnam N."/>
            <person name="Rokas A."/>
            <person name="Wright K.J."/>
            <person name="Zuzow R."/>
            <person name="Dirks W."/>
            <person name="Good M."/>
            <person name="Goodstein D."/>
            <person name="Lemons D."/>
            <person name="Li W."/>
            <person name="Lyons J.B."/>
            <person name="Morris A."/>
            <person name="Nichols S."/>
            <person name="Richter D.J."/>
            <person name="Salamov A."/>
            <person name="Bork P."/>
            <person name="Lim W.A."/>
            <person name="Manning G."/>
            <person name="Miller W.T."/>
            <person name="McGinnis W."/>
            <person name="Shapiro H."/>
            <person name="Tjian R."/>
            <person name="Grigoriev I.V."/>
            <person name="Rokhsar D."/>
        </authorList>
    </citation>
    <scope>NUCLEOTIDE SEQUENCE [LARGE SCALE GENOMIC DNA]</scope>
    <source>
        <strain evidence="6">MX1 / ATCC 50154</strain>
    </source>
</reference>
<dbReference type="GeneID" id="5888022"/>
<dbReference type="GO" id="GO:0008168">
    <property type="term" value="F:methyltransferase activity"/>
    <property type="evidence" value="ECO:0007669"/>
    <property type="project" value="UniProtKB-KW"/>
</dbReference>
<dbReference type="GO" id="GO:0005634">
    <property type="term" value="C:nucleus"/>
    <property type="evidence" value="ECO:0000318"/>
    <property type="project" value="GO_Central"/>
</dbReference>
<dbReference type="Pfam" id="PF00145">
    <property type="entry name" value="DNA_methylase"/>
    <property type="match status" value="1"/>
</dbReference>
<dbReference type="SUPFAM" id="SSF53335">
    <property type="entry name" value="S-adenosyl-L-methionine-dependent methyltransferases"/>
    <property type="match status" value="1"/>
</dbReference>
<keyword evidence="3 4" id="KW-0949">S-adenosyl-L-methionine</keyword>
<dbReference type="Gene3D" id="3.90.120.10">
    <property type="entry name" value="DNA Methylase, subunit A, domain 2"/>
    <property type="match status" value="1"/>
</dbReference>
<evidence type="ECO:0000313" key="5">
    <source>
        <dbReference type="EMBL" id="EDQ92472.1"/>
    </source>
</evidence>
<evidence type="ECO:0008006" key="7">
    <source>
        <dbReference type="Google" id="ProtNLM"/>
    </source>
</evidence>
<dbReference type="FunCoup" id="A9UPS1">
    <property type="interactions" value="1206"/>
</dbReference>
<proteinExistence type="inferred from homology"/>
<dbReference type="PANTHER" id="PTHR46098:SF1">
    <property type="entry name" value="TRNA (CYTOSINE(38)-C(5))-METHYLTRANSFERASE"/>
    <property type="match status" value="1"/>
</dbReference>
<organism evidence="5 6">
    <name type="scientific">Monosiga brevicollis</name>
    <name type="common">Choanoflagellate</name>
    <dbReference type="NCBI Taxonomy" id="81824"/>
    <lineage>
        <taxon>Eukaryota</taxon>
        <taxon>Choanoflagellata</taxon>
        <taxon>Craspedida</taxon>
        <taxon>Salpingoecidae</taxon>
        <taxon>Monosiga</taxon>
    </lineage>
</organism>
<evidence type="ECO:0000313" key="6">
    <source>
        <dbReference type="Proteomes" id="UP000001357"/>
    </source>
</evidence>
<keyword evidence="1 4" id="KW-0489">Methyltransferase</keyword>
<dbReference type="InParanoid" id="A9UPS1"/>